<dbReference type="Gene3D" id="3.10.10.10">
    <property type="entry name" value="HIV Type 1 Reverse Transcriptase, subunit A, domain 1"/>
    <property type="match status" value="1"/>
</dbReference>
<dbReference type="InterPro" id="IPR041577">
    <property type="entry name" value="RT_RNaseH_2"/>
</dbReference>
<keyword evidence="1" id="KW-0511">Multifunctional enzyme</keyword>
<evidence type="ECO:0000313" key="4">
    <source>
        <dbReference type="Proteomes" id="UP000075243"/>
    </source>
</evidence>
<evidence type="ECO:0000256" key="1">
    <source>
        <dbReference type="ARBA" id="ARBA00023268"/>
    </source>
</evidence>
<dbReference type="SUPFAM" id="SSF56672">
    <property type="entry name" value="DNA/RNA polymerases"/>
    <property type="match status" value="1"/>
</dbReference>
<dbReference type="Proteomes" id="UP000075243">
    <property type="component" value="Unassembled WGS sequence"/>
</dbReference>
<keyword evidence="4" id="KW-1185">Reference proteome</keyword>
<evidence type="ECO:0000259" key="2">
    <source>
        <dbReference type="Pfam" id="PF17919"/>
    </source>
</evidence>
<dbReference type="PANTHER" id="PTHR37984:SF5">
    <property type="entry name" value="PROTEIN NYNRIN-LIKE"/>
    <property type="match status" value="1"/>
</dbReference>
<sequence>MLERLADQTYYCFLDRYSGYNQIVVDPEDQEKTAFTCPFGVFAYRNMPFGLSLLGHASFYRRFIKDFSMIARPLSNLLNKDTIFCFNDSCMKAFETLKARLTSAPIITAPDWTLDFELMCDASDYAVGAVLGQRRTKIFHAIHYTSKVLNEAQINYATTEKE</sequence>
<evidence type="ECO:0000313" key="3">
    <source>
        <dbReference type="EMBL" id="KYP78293.1"/>
    </source>
</evidence>
<comment type="caution">
    <text evidence="3">The sequence shown here is derived from an EMBL/GenBank/DDBJ whole genome shotgun (WGS) entry which is preliminary data.</text>
</comment>
<dbReference type="InterPro" id="IPR043128">
    <property type="entry name" value="Rev_trsase/Diguanyl_cyclase"/>
</dbReference>
<dbReference type="EMBL" id="AGCT01047128">
    <property type="protein sequence ID" value="KYP78293.1"/>
    <property type="molecule type" value="Genomic_DNA"/>
</dbReference>
<dbReference type="InterPro" id="IPR043502">
    <property type="entry name" value="DNA/RNA_pol_sf"/>
</dbReference>
<accession>A0A151UG74</accession>
<feature type="domain" description="Reverse transcriptase/retrotransposon-derived protein RNase H-like" evidence="2">
    <location>
        <begin position="86"/>
        <end position="162"/>
    </location>
</feature>
<gene>
    <name evidence="3" type="ORF">KK1_049253</name>
</gene>
<organism evidence="3 4">
    <name type="scientific">Cajanus cajan</name>
    <name type="common">Pigeon pea</name>
    <name type="synonym">Cajanus indicus</name>
    <dbReference type="NCBI Taxonomy" id="3821"/>
    <lineage>
        <taxon>Eukaryota</taxon>
        <taxon>Viridiplantae</taxon>
        <taxon>Streptophyta</taxon>
        <taxon>Embryophyta</taxon>
        <taxon>Tracheophyta</taxon>
        <taxon>Spermatophyta</taxon>
        <taxon>Magnoliopsida</taxon>
        <taxon>eudicotyledons</taxon>
        <taxon>Gunneridae</taxon>
        <taxon>Pentapetalae</taxon>
        <taxon>rosids</taxon>
        <taxon>fabids</taxon>
        <taxon>Fabales</taxon>
        <taxon>Fabaceae</taxon>
        <taxon>Papilionoideae</taxon>
        <taxon>50 kb inversion clade</taxon>
        <taxon>NPAAA clade</taxon>
        <taxon>indigoferoid/millettioid clade</taxon>
        <taxon>Phaseoleae</taxon>
        <taxon>Cajanus</taxon>
    </lineage>
</organism>
<protein>
    <submittedName>
        <fullName evidence="3">Retrovirus-related Pol polyprotein from transposon 17.6</fullName>
    </submittedName>
</protein>
<dbReference type="Gene3D" id="3.30.70.270">
    <property type="match status" value="1"/>
</dbReference>
<dbReference type="FunFam" id="3.30.70.270:FF:000020">
    <property type="entry name" value="Transposon Tf2-6 polyprotein-like Protein"/>
    <property type="match status" value="1"/>
</dbReference>
<reference evidence="3" key="1">
    <citation type="journal article" date="2012" name="Nat. Biotechnol.">
        <title>Draft genome sequence of pigeonpea (Cajanus cajan), an orphan legume crop of resource-poor farmers.</title>
        <authorList>
            <person name="Varshney R.K."/>
            <person name="Chen W."/>
            <person name="Li Y."/>
            <person name="Bharti A.K."/>
            <person name="Saxena R.K."/>
            <person name="Schlueter J.A."/>
            <person name="Donoghue M.T."/>
            <person name="Azam S."/>
            <person name="Fan G."/>
            <person name="Whaley A.M."/>
            <person name="Farmer A.D."/>
            <person name="Sheridan J."/>
            <person name="Iwata A."/>
            <person name="Tuteja R."/>
            <person name="Penmetsa R.V."/>
            <person name="Wu W."/>
            <person name="Upadhyaya H.D."/>
            <person name="Yang S.P."/>
            <person name="Shah T."/>
            <person name="Saxena K.B."/>
            <person name="Michael T."/>
            <person name="McCombie W.R."/>
            <person name="Yang B."/>
            <person name="Zhang G."/>
            <person name="Yang H."/>
            <person name="Wang J."/>
            <person name="Spillane C."/>
            <person name="Cook D.R."/>
            <person name="May G.D."/>
            <person name="Xu X."/>
            <person name="Jackson S.A."/>
        </authorList>
    </citation>
    <scope>NUCLEOTIDE SEQUENCE [LARGE SCALE GENOMIC DNA]</scope>
</reference>
<dbReference type="AlphaFoldDB" id="A0A151UG74"/>
<dbReference type="InterPro" id="IPR050951">
    <property type="entry name" value="Retrovirus_Pol_polyprotein"/>
</dbReference>
<dbReference type="PANTHER" id="PTHR37984">
    <property type="entry name" value="PROTEIN CBG26694"/>
    <property type="match status" value="1"/>
</dbReference>
<name>A0A151UG74_CAJCA</name>
<dbReference type="Gramene" id="C.cajan_46013.t">
    <property type="protein sequence ID" value="C.cajan_46013.t"/>
    <property type="gene ID" value="C.cajan_46013"/>
</dbReference>
<proteinExistence type="predicted"/>
<dbReference type="Pfam" id="PF17919">
    <property type="entry name" value="RT_RNaseH_2"/>
    <property type="match status" value="1"/>
</dbReference>